<name>A0AAD1Y3U1_EUPCR</name>
<organism evidence="4 5">
    <name type="scientific">Euplotes crassus</name>
    <dbReference type="NCBI Taxonomy" id="5936"/>
    <lineage>
        <taxon>Eukaryota</taxon>
        <taxon>Sar</taxon>
        <taxon>Alveolata</taxon>
        <taxon>Ciliophora</taxon>
        <taxon>Intramacronucleata</taxon>
        <taxon>Spirotrichea</taxon>
        <taxon>Hypotrichia</taxon>
        <taxon>Euplotida</taxon>
        <taxon>Euplotidae</taxon>
        <taxon>Moneuplotes</taxon>
    </lineage>
</organism>
<evidence type="ECO:0000256" key="1">
    <source>
        <dbReference type="PROSITE-ProRule" id="PRU00042"/>
    </source>
</evidence>
<dbReference type="AlphaFoldDB" id="A0AAD1Y3U1"/>
<feature type="region of interest" description="Disordered" evidence="2">
    <location>
        <begin position="58"/>
        <end position="107"/>
    </location>
</feature>
<keyword evidence="1" id="KW-0479">Metal-binding</keyword>
<feature type="domain" description="C2H2-type" evidence="3">
    <location>
        <begin position="33"/>
        <end position="65"/>
    </location>
</feature>
<keyword evidence="1" id="KW-0863">Zinc-finger</keyword>
<accession>A0AAD1Y3U1</accession>
<evidence type="ECO:0000313" key="4">
    <source>
        <dbReference type="EMBL" id="CAI2384044.1"/>
    </source>
</evidence>
<evidence type="ECO:0000259" key="3">
    <source>
        <dbReference type="PROSITE" id="PS50157"/>
    </source>
</evidence>
<comment type="caution">
    <text evidence="4">The sequence shown here is derived from an EMBL/GenBank/DDBJ whole genome shotgun (WGS) entry which is preliminary data.</text>
</comment>
<keyword evidence="5" id="KW-1185">Reference proteome</keyword>
<dbReference type="InterPro" id="IPR013087">
    <property type="entry name" value="Znf_C2H2_type"/>
</dbReference>
<evidence type="ECO:0000256" key="2">
    <source>
        <dbReference type="SAM" id="MobiDB-lite"/>
    </source>
</evidence>
<dbReference type="PROSITE" id="PS00028">
    <property type="entry name" value="ZINC_FINGER_C2H2_1"/>
    <property type="match status" value="2"/>
</dbReference>
<dbReference type="SMART" id="SM00355">
    <property type="entry name" value="ZnF_C2H2"/>
    <property type="match status" value="2"/>
</dbReference>
<sequence length="137" mass="15951">MDSKQCKKCSKIFKSFHMLEKHLVDEHCVTPKYVCDICFAPFFRHTAFYQHKWRHTHSPHHSPKPPTNPPLSTSTPPLYIPSFPCCPPKPSSRPRLKPHRPATPQPLSSSLETYLWLSGPEYCLNKVYMEMLECVKE</sequence>
<reference evidence="4" key="1">
    <citation type="submission" date="2023-07" db="EMBL/GenBank/DDBJ databases">
        <authorList>
            <consortium name="AG Swart"/>
            <person name="Singh M."/>
            <person name="Singh A."/>
            <person name="Seah K."/>
            <person name="Emmerich C."/>
        </authorList>
    </citation>
    <scope>NUCLEOTIDE SEQUENCE</scope>
    <source>
        <strain evidence="4">DP1</strain>
    </source>
</reference>
<protein>
    <recommendedName>
        <fullName evidence="3">C2H2-type domain-containing protein</fullName>
    </recommendedName>
</protein>
<dbReference type="PROSITE" id="PS50157">
    <property type="entry name" value="ZINC_FINGER_C2H2_2"/>
    <property type="match status" value="1"/>
</dbReference>
<dbReference type="EMBL" id="CAMPGE010026351">
    <property type="protein sequence ID" value="CAI2384044.1"/>
    <property type="molecule type" value="Genomic_DNA"/>
</dbReference>
<dbReference type="Proteomes" id="UP001295684">
    <property type="component" value="Unassembled WGS sequence"/>
</dbReference>
<evidence type="ECO:0000313" key="5">
    <source>
        <dbReference type="Proteomes" id="UP001295684"/>
    </source>
</evidence>
<gene>
    <name evidence="4" type="ORF">ECRASSUSDP1_LOCUS25564</name>
</gene>
<proteinExistence type="predicted"/>
<feature type="compositionally biased region" description="Low complexity" evidence="2">
    <location>
        <begin position="70"/>
        <end position="83"/>
    </location>
</feature>
<keyword evidence="1" id="KW-0862">Zinc</keyword>
<dbReference type="GO" id="GO:0008270">
    <property type="term" value="F:zinc ion binding"/>
    <property type="evidence" value="ECO:0007669"/>
    <property type="project" value="UniProtKB-KW"/>
</dbReference>